<organism evidence="1 2">
    <name type="scientific">Symbiodinium pilosum</name>
    <name type="common">Dinoflagellate</name>
    <dbReference type="NCBI Taxonomy" id="2952"/>
    <lineage>
        <taxon>Eukaryota</taxon>
        <taxon>Sar</taxon>
        <taxon>Alveolata</taxon>
        <taxon>Dinophyceae</taxon>
        <taxon>Suessiales</taxon>
        <taxon>Symbiodiniaceae</taxon>
        <taxon>Symbiodinium</taxon>
    </lineage>
</organism>
<sequence>MSLSDLQSQIDSLSLRLRALELEVRRGPPASTEAPSSSASVSGCRVVEAPGETAEEHGLLSWERCLELARCIGDFFLRCLEGANRGHSGQNQVGLPKRVYVPVRDKKANVFRGPVRVFARFSDIKAFVEVGSGLPSGGARGSSSRWIFLANFIGMSAPDEGEEAASEHEDVDGLPLGAWNACLVTSSGDQLEEASSGVEVKVWVAYASAQLEAQIRAEEHEDVFEPAFSDSDSQACAPYSASLIQLADDHFSFITAESEVKSRSLDLSLPLLSLELLGVCPRKTVWQHFVDILR</sequence>
<protein>
    <submittedName>
        <fullName evidence="1">Uncharacterized protein</fullName>
    </submittedName>
</protein>
<evidence type="ECO:0000313" key="2">
    <source>
        <dbReference type="Proteomes" id="UP000649617"/>
    </source>
</evidence>
<dbReference type="Proteomes" id="UP000649617">
    <property type="component" value="Unassembled WGS sequence"/>
</dbReference>
<proteinExistence type="predicted"/>
<gene>
    <name evidence="1" type="ORF">SPIL2461_LOCUS3059</name>
</gene>
<name>A0A812KG81_SYMPI</name>
<dbReference type="EMBL" id="CAJNIZ010003576">
    <property type="protein sequence ID" value="CAE7223730.1"/>
    <property type="molecule type" value="Genomic_DNA"/>
</dbReference>
<comment type="caution">
    <text evidence="1">The sequence shown here is derived from an EMBL/GenBank/DDBJ whole genome shotgun (WGS) entry which is preliminary data.</text>
</comment>
<evidence type="ECO:0000313" key="1">
    <source>
        <dbReference type="EMBL" id="CAE7223730.1"/>
    </source>
</evidence>
<accession>A0A812KG81</accession>
<dbReference type="AlphaFoldDB" id="A0A812KG81"/>
<keyword evidence="2" id="KW-1185">Reference proteome</keyword>
<reference evidence="1" key="1">
    <citation type="submission" date="2021-02" db="EMBL/GenBank/DDBJ databases">
        <authorList>
            <person name="Dougan E. K."/>
            <person name="Rhodes N."/>
            <person name="Thang M."/>
            <person name="Chan C."/>
        </authorList>
    </citation>
    <scope>NUCLEOTIDE SEQUENCE</scope>
</reference>